<evidence type="ECO:0000256" key="4">
    <source>
        <dbReference type="ARBA" id="ARBA00022984"/>
    </source>
</evidence>
<dbReference type="InterPro" id="IPR016181">
    <property type="entry name" value="Acyl_CoA_acyltransferase"/>
</dbReference>
<organism evidence="8 9">
    <name type="scientific">Sphingomonas alpina</name>
    <dbReference type="NCBI Taxonomy" id="653931"/>
    <lineage>
        <taxon>Bacteria</taxon>
        <taxon>Pseudomonadati</taxon>
        <taxon>Pseudomonadota</taxon>
        <taxon>Alphaproteobacteria</taxon>
        <taxon>Sphingomonadales</taxon>
        <taxon>Sphingomonadaceae</taxon>
        <taxon>Sphingomonas</taxon>
    </lineage>
</organism>
<evidence type="ECO:0000256" key="3">
    <source>
        <dbReference type="ARBA" id="ARBA00022960"/>
    </source>
</evidence>
<protein>
    <submittedName>
        <fullName evidence="8">Peptidoglycan bridge formation glycyltransferase FemA/FemB family protein</fullName>
    </submittedName>
</protein>
<dbReference type="EMBL" id="CP061038">
    <property type="protein sequence ID" value="QNQ08576.1"/>
    <property type="molecule type" value="Genomic_DNA"/>
</dbReference>
<dbReference type="SUPFAM" id="SSF55729">
    <property type="entry name" value="Acyl-CoA N-acyltransferases (Nat)"/>
    <property type="match status" value="2"/>
</dbReference>
<dbReference type="GO" id="GO:0016755">
    <property type="term" value="F:aminoacyltransferase activity"/>
    <property type="evidence" value="ECO:0007669"/>
    <property type="project" value="InterPro"/>
</dbReference>
<keyword evidence="5" id="KW-0012">Acyltransferase</keyword>
<comment type="similarity">
    <text evidence="1">Belongs to the FemABX family.</text>
</comment>
<keyword evidence="3" id="KW-0133">Cell shape</keyword>
<dbReference type="GO" id="GO:0071555">
    <property type="term" value="P:cell wall organization"/>
    <property type="evidence" value="ECO:0007669"/>
    <property type="project" value="UniProtKB-KW"/>
</dbReference>
<keyword evidence="4" id="KW-0573">Peptidoglycan synthesis</keyword>
<dbReference type="PANTHER" id="PTHR36174:SF1">
    <property type="entry name" value="LIPID II:GLYCINE GLYCYLTRANSFERASE"/>
    <property type="match status" value="1"/>
</dbReference>
<keyword evidence="2 8" id="KW-0808">Transferase</keyword>
<evidence type="ECO:0000313" key="9">
    <source>
        <dbReference type="Proteomes" id="UP000516148"/>
    </source>
</evidence>
<dbReference type="AlphaFoldDB" id="A0A7H0LFX3"/>
<dbReference type="PANTHER" id="PTHR36174">
    <property type="entry name" value="LIPID II:GLYCINE GLYCYLTRANSFERASE"/>
    <property type="match status" value="1"/>
</dbReference>
<keyword evidence="6" id="KW-0961">Cell wall biogenesis/degradation</keyword>
<dbReference type="Proteomes" id="UP000516148">
    <property type="component" value="Chromosome"/>
</dbReference>
<name>A0A7H0LFX3_9SPHN</name>
<proteinExistence type="inferred from homology"/>
<dbReference type="InterPro" id="IPR003447">
    <property type="entry name" value="FEMABX"/>
</dbReference>
<evidence type="ECO:0000256" key="1">
    <source>
        <dbReference type="ARBA" id="ARBA00009943"/>
    </source>
</evidence>
<feature type="domain" description="BioF2-like acetyltransferase" evidence="7">
    <location>
        <begin position="165"/>
        <end position="292"/>
    </location>
</feature>
<evidence type="ECO:0000256" key="5">
    <source>
        <dbReference type="ARBA" id="ARBA00023315"/>
    </source>
</evidence>
<dbReference type="InterPro" id="IPR038740">
    <property type="entry name" value="BioF2-like_GNAT_dom"/>
</dbReference>
<sequence>MQVTAHLSSNLDVESGSLFDRFALESPFAAYQQSRAWVDAVPHSKVQDYLFFRCLDGDTLIGTAVVRRTRLFAGRWLATVQRGPVVHDATLFATVLSSLARTAAAQGCCTMQLAPRVRGRDLPTMSEALRAAGFAPLPTHRQPLHSATGIVWLDKPEEEILAGFKQRGRRQLKAAAKAGVTVRRATGAADVAAYQRVLDAFRAAKADYDMNGLPDAAGQVALVERLGGALLLAERDGIVIGGHVFVRQADEAIWLSLATSDDDPSVPRSYPLLWEGMRLAREMGCIGYDLAGLPVGEAQDGGEANRSQFKSAFAPTHRVMPPVHVAALKPLAHTLLFNARQIYRAVRAAA</sequence>
<evidence type="ECO:0000259" key="7">
    <source>
        <dbReference type="Pfam" id="PF13480"/>
    </source>
</evidence>
<evidence type="ECO:0000256" key="2">
    <source>
        <dbReference type="ARBA" id="ARBA00022679"/>
    </source>
</evidence>
<keyword evidence="9" id="KW-1185">Reference proteome</keyword>
<reference evidence="8 9" key="1">
    <citation type="submission" date="2020-09" db="EMBL/GenBank/DDBJ databases">
        <title>Sphingomonas sp., a new species isolated from pork steak.</title>
        <authorList>
            <person name="Heidler von Heilborn D."/>
        </authorList>
    </citation>
    <scope>NUCLEOTIDE SEQUENCE [LARGE SCALE GENOMIC DNA]</scope>
    <source>
        <strain evidence="9">S8-3T</strain>
    </source>
</reference>
<dbReference type="RefSeq" id="WP_187760904.1">
    <property type="nucleotide sequence ID" value="NZ_CP061038.1"/>
</dbReference>
<gene>
    <name evidence="8" type="ORF">H3Z74_17755</name>
</gene>
<dbReference type="Pfam" id="PF13480">
    <property type="entry name" value="Acetyltransf_6"/>
    <property type="match status" value="1"/>
</dbReference>
<dbReference type="GO" id="GO:0008360">
    <property type="term" value="P:regulation of cell shape"/>
    <property type="evidence" value="ECO:0007669"/>
    <property type="project" value="UniProtKB-KW"/>
</dbReference>
<evidence type="ECO:0000313" key="8">
    <source>
        <dbReference type="EMBL" id="QNQ08576.1"/>
    </source>
</evidence>
<accession>A0A7H0LFX3</accession>
<evidence type="ECO:0000256" key="6">
    <source>
        <dbReference type="ARBA" id="ARBA00023316"/>
    </source>
</evidence>
<dbReference type="KEGG" id="spap:H3Z74_17755"/>
<dbReference type="PROSITE" id="PS51191">
    <property type="entry name" value="FEMABX"/>
    <property type="match status" value="1"/>
</dbReference>
<dbReference type="GO" id="GO:0009252">
    <property type="term" value="P:peptidoglycan biosynthetic process"/>
    <property type="evidence" value="ECO:0007669"/>
    <property type="project" value="UniProtKB-KW"/>
</dbReference>
<dbReference type="InterPro" id="IPR050644">
    <property type="entry name" value="PG_Glycine_Bridge_Synth"/>
</dbReference>
<dbReference type="Gene3D" id="3.40.630.30">
    <property type="match status" value="2"/>
</dbReference>